<accession>A0A194PE44</accession>
<keyword evidence="3" id="KW-1185">Reference proteome</keyword>
<reference evidence="2 3" key="1">
    <citation type="journal article" date="2015" name="Nat. Commun.">
        <title>Outbred genome sequencing and CRISPR/Cas9 gene editing in butterflies.</title>
        <authorList>
            <person name="Li X."/>
            <person name="Fan D."/>
            <person name="Zhang W."/>
            <person name="Liu G."/>
            <person name="Zhang L."/>
            <person name="Zhao L."/>
            <person name="Fang X."/>
            <person name="Chen L."/>
            <person name="Dong Y."/>
            <person name="Chen Y."/>
            <person name="Ding Y."/>
            <person name="Zhao R."/>
            <person name="Feng M."/>
            <person name="Zhu Y."/>
            <person name="Feng Y."/>
            <person name="Jiang X."/>
            <person name="Zhu D."/>
            <person name="Xiang H."/>
            <person name="Feng X."/>
            <person name="Li S."/>
            <person name="Wang J."/>
            <person name="Zhang G."/>
            <person name="Kronforst M.R."/>
            <person name="Wang W."/>
        </authorList>
    </citation>
    <scope>NUCLEOTIDE SEQUENCE [LARGE SCALE GENOMIC DNA]</scope>
    <source>
        <strain evidence="2">Ya'a_city_454_Px</strain>
        <tissue evidence="2">Whole body</tissue>
    </source>
</reference>
<organism evidence="2 3">
    <name type="scientific">Papilio xuthus</name>
    <name type="common">Asian swallowtail butterfly</name>
    <dbReference type="NCBI Taxonomy" id="66420"/>
    <lineage>
        <taxon>Eukaryota</taxon>
        <taxon>Metazoa</taxon>
        <taxon>Ecdysozoa</taxon>
        <taxon>Arthropoda</taxon>
        <taxon>Hexapoda</taxon>
        <taxon>Insecta</taxon>
        <taxon>Pterygota</taxon>
        <taxon>Neoptera</taxon>
        <taxon>Endopterygota</taxon>
        <taxon>Lepidoptera</taxon>
        <taxon>Glossata</taxon>
        <taxon>Ditrysia</taxon>
        <taxon>Papilionoidea</taxon>
        <taxon>Papilionidae</taxon>
        <taxon>Papilioninae</taxon>
        <taxon>Papilio</taxon>
    </lineage>
</organism>
<proteinExistence type="predicted"/>
<name>A0A194PE44_PAPXU</name>
<dbReference type="AlphaFoldDB" id="A0A194PE44"/>
<gene>
    <name evidence="2" type="ORF">RR46_15120</name>
</gene>
<dbReference type="EMBL" id="KQ459606">
    <property type="protein sequence ID" value="KPI91616.1"/>
    <property type="molecule type" value="Genomic_DNA"/>
</dbReference>
<evidence type="ECO:0000313" key="2">
    <source>
        <dbReference type="EMBL" id="KPI91616.1"/>
    </source>
</evidence>
<evidence type="ECO:0000256" key="1">
    <source>
        <dbReference type="SAM" id="MobiDB-lite"/>
    </source>
</evidence>
<evidence type="ECO:0000313" key="3">
    <source>
        <dbReference type="Proteomes" id="UP000053268"/>
    </source>
</evidence>
<feature type="compositionally biased region" description="Basic and acidic residues" evidence="1">
    <location>
        <begin position="56"/>
        <end position="66"/>
    </location>
</feature>
<protein>
    <submittedName>
        <fullName evidence="2">Uncharacterized protein</fullName>
    </submittedName>
</protein>
<feature type="region of interest" description="Disordered" evidence="1">
    <location>
        <begin position="56"/>
        <end position="75"/>
    </location>
</feature>
<dbReference type="Proteomes" id="UP000053268">
    <property type="component" value="Unassembled WGS sequence"/>
</dbReference>
<sequence>MGFKAFVDLLTCERFVHSFHLHQKLVSQRLPVLSQMADSDRVVYPDEVEEVKEEVMQEKTVEKSETVPEPPVAPGIQMRNMISVPSNCPPGYKMGADGVCREVFN</sequence>